<dbReference type="PROSITE" id="PS50042">
    <property type="entry name" value="CNMP_BINDING_3"/>
    <property type="match status" value="1"/>
</dbReference>
<dbReference type="PROSITE" id="PS00042">
    <property type="entry name" value="HTH_CRP_1"/>
    <property type="match status" value="1"/>
</dbReference>
<dbReference type="PROSITE" id="PS51063">
    <property type="entry name" value="HTH_CRP_2"/>
    <property type="match status" value="1"/>
</dbReference>
<dbReference type="OrthoDB" id="9798104at2"/>
<dbReference type="GO" id="GO:0003700">
    <property type="term" value="F:DNA-binding transcription factor activity"/>
    <property type="evidence" value="ECO:0007669"/>
    <property type="project" value="InterPro"/>
</dbReference>
<evidence type="ECO:0000256" key="1">
    <source>
        <dbReference type="ARBA" id="ARBA00023015"/>
    </source>
</evidence>
<dbReference type="InterPro" id="IPR036390">
    <property type="entry name" value="WH_DNA-bd_sf"/>
</dbReference>
<dbReference type="SMART" id="SM00100">
    <property type="entry name" value="cNMP"/>
    <property type="match status" value="1"/>
</dbReference>
<dbReference type="SMART" id="SM00419">
    <property type="entry name" value="HTH_CRP"/>
    <property type="match status" value="1"/>
</dbReference>
<dbReference type="CDD" id="cd00092">
    <property type="entry name" value="HTH_CRP"/>
    <property type="match status" value="1"/>
</dbReference>
<dbReference type="SUPFAM" id="SSF51206">
    <property type="entry name" value="cAMP-binding domain-like"/>
    <property type="match status" value="1"/>
</dbReference>
<dbReference type="InterPro" id="IPR000595">
    <property type="entry name" value="cNMP-bd_dom"/>
</dbReference>
<gene>
    <name evidence="6" type="ORF">SAMN03080599_00229</name>
</gene>
<dbReference type="RefSeq" id="WP_092589044.1">
    <property type="nucleotide sequence ID" value="NZ_FMWL01000001.1"/>
</dbReference>
<dbReference type="Pfam" id="PF13545">
    <property type="entry name" value="HTH_Crp_2"/>
    <property type="match status" value="1"/>
</dbReference>
<dbReference type="Pfam" id="PF00027">
    <property type="entry name" value="cNMP_binding"/>
    <property type="match status" value="1"/>
</dbReference>
<sequence length="245" mass="27824">MDPKFIISQNQCLTCGHKHCAKKVSLFSNLSEEDLDQVISLVTRRRVLKGETVFTIGDPSESLYIVNRGSLKVYVLNREGREQILYFLKEGEFLGDVHLLKSGTFDYEAMALEETHLCIIHKRDFDRLILERPEIAIKLLAYAHDRILDLEELVQTLTTNDADARLASLLISLAESSGKETEEGIEVTLTISREDMGRYLGLTRETVSRKLGQFASAGILYFKDNKHLIIKDLSRLSDYDAIGRN</sequence>
<evidence type="ECO:0000259" key="4">
    <source>
        <dbReference type="PROSITE" id="PS50042"/>
    </source>
</evidence>
<dbReference type="Gene3D" id="1.10.10.10">
    <property type="entry name" value="Winged helix-like DNA-binding domain superfamily/Winged helix DNA-binding domain"/>
    <property type="match status" value="1"/>
</dbReference>
<dbReference type="SUPFAM" id="SSF46785">
    <property type="entry name" value="Winged helix' DNA-binding domain"/>
    <property type="match status" value="1"/>
</dbReference>
<keyword evidence="1" id="KW-0805">Transcription regulation</keyword>
<dbReference type="InterPro" id="IPR018335">
    <property type="entry name" value="Tscrpt_reg_HTH_Crp-type_CS"/>
</dbReference>
<dbReference type="PRINTS" id="PR00034">
    <property type="entry name" value="HTHCRP"/>
</dbReference>
<evidence type="ECO:0000256" key="3">
    <source>
        <dbReference type="ARBA" id="ARBA00023163"/>
    </source>
</evidence>
<keyword evidence="7" id="KW-1185">Reference proteome</keyword>
<keyword evidence="3" id="KW-0804">Transcription</keyword>
<keyword evidence="2" id="KW-0238">DNA-binding</keyword>
<reference evidence="6 7" key="1">
    <citation type="submission" date="2016-10" db="EMBL/GenBank/DDBJ databases">
        <authorList>
            <person name="de Groot N.N."/>
        </authorList>
    </citation>
    <scope>NUCLEOTIDE SEQUENCE [LARGE SCALE GENOMIC DNA]</scope>
    <source>
        <strain evidence="6 7">DSM 2784</strain>
    </source>
</reference>
<protein>
    <submittedName>
        <fullName evidence="6">CRP/FNR family transcriptional regulator, anaerobic regulatory protein</fullName>
    </submittedName>
</protein>
<feature type="domain" description="Cyclic nucleotide-binding" evidence="4">
    <location>
        <begin position="26"/>
        <end position="146"/>
    </location>
</feature>
<proteinExistence type="predicted"/>
<dbReference type="CDD" id="cd00038">
    <property type="entry name" value="CAP_ED"/>
    <property type="match status" value="1"/>
</dbReference>
<dbReference type="Gene3D" id="2.60.120.10">
    <property type="entry name" value="Jelly Rolls"/>
    <property type="match status" value="1"/>
</dbReference>
<evidence type="ECO:0000313" key="6">
    <source>
        <dbReference type="EMBL" id="SCZ76418.1"/>
    </source>
</evidence>
<dbReference type="GO" id="GO:0005829">
    <property type="term" value="C:cytosol"/>
    <property type="evidence" value="ECO:0007669"/>
    <property type="project" value="TreeGrafter"/>
</dbReference>
<dbReference type="EMBL" id="FMWL01000001">
    <property type="protein sequence ID" value="SCZ76418.1"/>
    <property type="molecule type" value="Genomic_DNA"/>
</dbReference>
<dbReference type="InterPro" id="IPR018490">
    <property type="entry name" value="cNMP-bd_dom_sf"/>
</dbReference>
<dbReference type="GO" id="GO:0003677">
    <property type="term" value="F:DNA binding"/>
    <property type="evidence" value="ECO:0007669"/>
    <property type="project" value="UniProtKB-KW"/>
</dbReference>
<feature type="domain" description="HTH crp-type" evidence="5">
    <location>
        <begin position="160"/>
        <end position="234"/>
    </location>
</feature>
<evidence type="ECO:0000313" key="7">
    <source>
        <dbReference type="Proteomes" id="UP000199208"/>
    </source>
</evidence>
<dbReference type="STRING" id="1120920.SAMN03080599_00229"/>
<organism evidence="6 7">
    <name type="scientific">Acidaminobacter hydrogenoformans DSM 2784</name>
    <dbReference type="NCBI Taxonomy" id="1120920"/>
    <lineage>
        <taxon>Bacteria</taxon>
        <taxon>Bacillati</taxon>
        <taxon>Bacillota</taxon>
        <taxon>Clostridia</taxon>
        <taxon>Peptostreptococcales</taxon>
        <taxon>Acidaminobacteraceae</taxon>
        <taxon>Acidaminobacter</taxon>
    </lineage>
</organism>
<dbReference type="InterPro" id="IPR036388">
    <property type="entry name" value="WH-like_DNA-bd_sf"/>
</dbReference>
<dbReference type="InterPro" id="IPR050397">
    <property type="entry name" value="Env_Response_Regulators"/>
</dbReference>
<dbReference type="InterPro" id="IPR012318">
    <property type="entry name" value="HTH_CRP"/>
</dbReference>
<evidence type="ECO:0000259" key="5">
    <source>
        <dbReference type="PROSITE" id="PS51063"/>
    </source>
</evidence>
<dbReference type="PANTHER" id="PTHR24567:SF28">
    <property type="entry name" value="LISTERIOLYSIN REGULATORY PROTEIN"/>
    <property type="match status" value="1"/>
</dbReference>
<dbReference type="Proteomes" id="UP000199208">
    <property type="component" value="Unassembled WGS sequence"/>
</dbReference>
<dbReference type="PANTHER" id="PTHR24567">
    <property type="entry name" value="CRP FAMILY TRANSCRIPTIONAL REGULATORY PROTEIN"/>
    <property type="match status" value="1"/>
</dbReference>
<dbReference type="InterPro" id="IPR014710">
    <property type="entry name" value="RmlC-like_jellyroll"/>
</dbReference>
<dbReference type="AlphaFoldDB" id="A0A1G5RRD2"/>
<name>A0A1G5RRD2_9FIRM</name>
<evidence type="ECO:0000256" key="2">
    <source>
        <dbReference type="ARBA" id="ARBA00023125"/>
    </source>
</evidence>
<accession>A0A1G5RRD2</accession>